<organism evidence="3 4">
    <name type="scientific">Aquicoccus porphyridii</name>
    <dbReference type="NCBI Taxonomy" id="1852029"/>
    <lineage>
        <taxon>Bacteria</taxon>
        <taxon>Pseudomonadati</taxon>
        <taxon>Pseudomonadota</taxon>
        <taxon>Alphaproteobacteria</taxon>
        <taxon>Rhodobacterales</taxon>
        <taxon>Paracoccaceae</taxon>
        <taxon>Aquicoccus</taxon>
    </lineage>
</organism>
<dbReference type="InterPro" id="IPR014308">
    <property type="entry name" value="Xanthine_DH_XdhC"/>
</dbReference>
<dbReference type="Pfam" id="PF13478">
    <property type="entry name" value="XdhC_C"/>
    <property type="match status" value="1"/>
</dbReference>
<evidence type="ECO:0000259" key="2">
    <source>
        <dbReference type="Pfam" id="PF13478"/>
    </source>
</evidence>
<comment type="caution">
    <text evidence="3">The sequence shown here is derived from an EMBL/GenBank/DDBJ whole genome shotgun (WGS) entry which is preliminary data.</text>
</comment>
<dbReference type="PANTHER" id="PTHR30388:SF6">
    <property type="entry name" value="XANTHINE DEHYDROGENASE SUBUNIT A-RELATED"/>
    <property type="match status" value="1"/>
</dbReference>
<dbReference type="InterPro" id="IPR003777">
    <property type="entry name" value="XdhC_CoxI"/>
</dbReference>
<proteinExistence type="predicted"/>
<dbReference type="InterPro" id="IPR052698">
    <property type="entry name" value="MoCofactor_Util/Proc"/>
</dbReference>
<dbReference type="EMBL" id="VINQ01000003">
    <property type="protein sequence ID" value="KAA0917582.1"/>
    <property type="molecule type" value="Genomic_DNA"/>
</dbReference>
<dbReference type="PANTHER" id="PTHR30388">
    <property type="entry name" value="ALDEHYDE OXIDOREDUCTASE MOLYBDENUM COFACTOR ASSEMBLY PROTEIN"/>
    <property type="match status" value="1"/>
</dbReference>
<dbReference type="SUPFAM" id="SSF51735">
    <property type="entry name" value="NAD(P)-binding Rossmann-fold domains"/>
    <property type="match status" value="1"/>
</dbReference>
<name>A0A5A9ZKM2_9RHOB</name>
<evidence type="ECO:0000259" key="1">
    <source>
        <dbReference type="Pfam" id="PF02625"/>
    </source>
</evidence>
<dbReference type="InterPro" id="IPR027051">
    <property type="entry name" value="XdhC_Rossmann_dom"/>
</dbReference>
<feature type="domain" description="XdhC- CoxI" evidence="1">
    <location>
        <begin position="12"/>
        <end position="68"/>
    </location>
</feature>
<dbReference type="Gene3D" id="3.40.50.720">
    <property type="entry name" value="NAD(P)-binding Rossmann-like Domain"/>
    <property type="match status" value="1"/>
</dbReference>
<evidence type="ECO:0000313" key="4">
    <source>
        <dbReference type="Proteomes" id="UP000325291"/>
    </source>
</evidence>
<keyword evidence="4" id="KW-1185">Reference proteome</keyword>
<dbReference type="Pfam" id="PF02625">
    <property type="entry name" value="XdhC_CoxI"/>
    <property type="match status" value="1"/>
</dbReference>
<evidence type="ECO:0000313" key="3">
    <source>
        <dbReference type="EMBL" id="KAA0917582.1"/>
    </source>
</evidence>
<accession>A0A5A9ZKM2</accession>
<reference evidence="3 4" key="1">
    <citation type="submission" date="2019-07" db="EMBL/GenBank/DDBJ databases">
        <title>Aquicoccus porphyridii gen. nov., sp. nov., isolated from a small marine red alga, Porphyridium marinum.</title>
        <authorList>
            <person name="Liu L."/>
        </authorList>
    </citation>
    <scope>NUCLEOTIDE SEQUENCE [LARGE SCALE GENOMIC DNA]</scope>
    <source>
        <strain evidence="3 4">L1 8-17</strain>
    </source>
</reference>
<sequence length="274" mass="29427">MSDLARFLDDPGDVVHVTVTQLEGSGPREAGAGMFVSPDALHGTIGGGQLEYMAIDHARRMLADGQDHTEMHVTLGPESGQCCGGRVWLALERLDRAGRARVIGADARNRQDDPQVMVFGAGHVGRALVRVLAALPVQTVLVDTRADELSQVDAACDKRVVALPEAEIDGARRGAAVVIVTHDHALDFLIAAEALKRPDLAYVGMIGSKTKRASFLGWARRNGVSVDSARLTCPMAVEQKGDKRPEVIAVQIAAEIMSRLGQFQSMQANMEMQE</sequence>
<dbReference type="Proteomes" id="UP000325291">
    <property type="component" value="Unassembled WGS sequence"/>
</dbReference>
<protein>
    <submittedName>
        <fullName evidence="3">Xanthine dehydrogenase accessory protein XdhC</fullName>
    </submittedName>
</protein>
<dbReference type="InterPro" id="IPR036291">
    <property type="entry name" value="NAD(P)-bd_dom_sf"/>
</dbReference>
<dbReference type="NCBIfam" id="TIGR02964">
    <property type="entry name" value="xanthine_xdhC"/>
    <property type="match status" value="1"/>
</dbReference>
<dbReference type="RefSeq" id="WP_111362661.1">
    <property type="nucleotide sequence ID" value="NZ_VINQ01000003.1"/>
</dbReference>
<feature type="domain" description="XdhC Rossmann" evidence="2">
    <location>
        <begin position="116"/>
        <end position="256"/>
    </location>
</feature>
<gene>
    <name evidence="3" type="primary">xdhC</name>
    <name evidence="3" type="ORF">FLO80_05975</name>
</gene>
<dbReference type="AlphaFoldDB" id="A0A5A9ZKM2"/>